<dbReference type="EMBL" id="JACGBJ010000007">
    <property type="protein sequence ID" value="MBA5802714.1"/>
    <property type="molecule type" value="Genomic_DNA"/>
</dbReference>
<organism evidence="2 3">
    <name type="scientific">Rhizobium changzhiense</name>
    <dbReference type="NCBI Taxonomy" id="2692317"/>
    <lineage>
        <taxon>Bacteria</taxon>
        <taxon>Pseudomonadati</taxon>
        <taxon>Pseudomonadota</taxon>
        <taxon>Alphaproteobacteria</taxon>
        <taxon>Hyphomicrobiales</taxon>
        <taxon>Rhizobiaceae</taxon>
        <taxon>Rhizobium/Agrobacterium group</taxon>
        <taxon>Rhizobium</taxon>
    </lineage>
</organism>
<reference evidence="2 3" key="1">
    <citation type="submission" date="2020-07" db="EMBL/GenBank/DDBJ databases">
        <authorList>
            <person name="Sun Q."/>
        </authorList>
    </citation>
    <scope>NUCLEOTIDE SEQUENCE [LARGE SCALE GENOMIC DNA]</scope>
    <source>
        <strain evidence="2 3">WYCCWR 11317</strain>
    </source>
</reference>
<dbReference type="Proteomes" id="UP000539787">
    <property type="component" value="Unassembled WGS sequence"/>
</dbReference>
<sequence>MKSRLASLFIAALLPVAAHAADCPSADTAGRGFVLENGGARSEFSKAEGQIVKSVNHFSDSSQQTVFSFAGLFDLARFSKSEQYAMHPLSDLSRIVPLKKGARANIAFVQLGPNELADTRWNLELTVAGQETFSLGECKYKVLRIKQVTKNGNEQVDVLSVLYSPDLQATLAKVYDEGTADEYTVRYDSIQSLTQ</sequence>
<gene>
    <name evidence="2" type="ORF">HX902_13785</name>
</gene>
<evidence type="ECO:0000313" key="3">
    <source>
        <dbReference type="Proteomes" id="UP000539787"/>
    </source>
</evidence>
<keyword evidence="1" id="KW-0732">Signal</keyword>
<evidence type="ECO:0000313" key="2">
    <source>
        <dbReference type="EMBL" id="MBA5802714.1"/>
    </source>
</evidence>
<comment type="caution">
    <text evidence="2">The sequence shown here is derived from an EMBL/GenBank/DDBJ whole genome shotgun (WGS) entry which is preliminary data.</text>
</comment>
<protein>
    <submittedName>
        <fullName evidence="2">Uncharacterized protein</fullName>
    </submittedName>
</protein>
<accession>A0ABR6A853</accession>
<proteinExistence type="predicted"/>
<name>A0ABR6A853_9HYPH</name>
<evidence type="ECO:0000256" key="1">
    <source>
        <dbReference type="SAM" id="SignalP"/>
    </source>
</evidence>
<keyword evidence="3" id="KW-1185">Reference proteome</keyword>
<feature type="chain" id="PRO_5046265981" evidence="1">
    <location>
        <begin position="21"/>
        <end position="195"/>
    </location>
</feature>
<feature type="signal peptide" evidence="1">
    <location>
        <begin position="1"/>
        <end position="20"/>
    </location>
</feature>